<dbReference type="Proteomes" id="UP000032142">
    <property type="component" value="Unassembled WGS sequence"/>
</dbReference>
<keyword evidence="2" id="KW-1185">Reference proteome</keyword>
<accession>A0A0B0P5E0</accession>
<sequence length="27" mass="3079">MSQAWSHMLSHIDATIPNRALHESNMT</sequence>
<proteinExistence type="predicted"/>
<reference evidence="2" key="1">
    <citation type="submission" date="2014-09" db="EMBL/GenBank/DDBJ databases">
        <authorList>
            <person name="Mudge J."/>
            <person name="Ramaraj T."/>
            <person name="Lindquist I.E."/>
            <person name="Bharti A.K."/>
            <person name="Sundararajan A."/>
            <person name="Cameron C.T."/>
            <person name="Woodward J.E."/>
            <person name="May G.D."/>
            <person name="Brubaker C."/>
            <person name="Broadhvest J."/>
            <person name="Wilkins T.A."/>
        </authorList>
    </citation>
    <scope>NUCLEOTIDE SEQUENCE</scope>
    <source>
        <strain evidence="2">cv. AKA8401</strain>
    </source>
</reference>
<name>A0A0B0P5E0_GOSAR</name>
<protein>
    <submittedName>
        <fullName evidence="1">Uncharacterized protein</fullName>
    </submittedName>
</protein>
<dbReference type="EMBL" id="KN420190">
    <property type="protein sequence ID" value="KHG21953.1"/>
    <property type="molecule type" value="Genomic_DNA"/>
</dbReference>
<evidence type="ECO:0000313" key="2">
    <source>
        <dbReference type="Proteomes" id="UP000032142"/>
    </source>
</evidence>
<gene>
    <name evidence="1" type="ORF">F383_27851</name>
</gene>
<evidence type="ECO:0000313" key="1">
    <source>
        <dbReference type="EMBL" id="KHG21953.1"/>
    </source>
</evidence>
<organism evidence="1 2">
    <name type="scientific">Gossypium arboreum</name>
    <name type="common">Tree cotton</name>
    <name type="synonym">Gossypium nanking</name>
    <dbReference type="NCBI Taxonomy" id="29729"/>
    <lineage>
        <taxon>Eukaryota</taxon>
        <taxon>Viridiplantae</taxon>
        <taxon>Streptophyta</taxon>
        <taxon>Embryophyta</taxon>
        <taxon>Tracheophyta</taxon>
        <taxon>Spermatophyta</taxon>
        <taxon>Magnoliopsida</taxon>
        <taxon>eudicotyledons</taxon>
        <taxon>Gunneridae</taxon>
        <taxon>Pentapetalae</taxon>
        <taxon>rosids</taxon>
        <taxon>malvids</taxon>
        <taxon>Malvales</taxon>
        <taxon>Malvaceae</taxon>
        <taxon>Malvoideae</taxon>
        <taxon>Gossypium</taxon>
    </lineage>
</organism>
<dbReference type="AlphaFoldDB" id="A0A0B0P5E0"/>